<dbReference type="PANTHER" id="PTHR24264:SF65">
    <property type="entry name" value="SRCR DOMAIN-CONTAINING PROTEIN"/>
    <property type="match status" value="1"/>
</dbReference>
<name>A0A0P4W880_SCYOL</name>
<dbReference type="SUPFAM" id="SSF50494">
    <property type="entry name" value="Trypsin-like serine proteases"/>
    <property type="match status" value="1"/>
</dbReference>
<dbReference type="PANTHER" id="PTHR24264">
    <property type="entry name" value="TRYPSIN-RELATED"/>
    <property type="match status" value="1"/>
</dbReference>
<dbReference type="InterPro" id="IPR050127">
    <property type="entry name" value="Serine_Proteases_S1"/>
</dbReference>
<evidence type="ECO:0000256" key="2">
    <source>
        <dbReference type="ARBA" id="ARBA00022525"/>
    </source>
</evidence>
<evidence type="ECO:0000256" key="7">
    <source>
        <dbReference type="ARBA" id="ARBA00023157"/>
    </source>
</evidence>
<comment type="similarity">
    <text evidence="9">Belongs to the peptidase S1 family. CLIP subfamily.</text>
</comment>
<keyword evidence="8" id="KW-0325">Glycoprotein</keyword>
<dbReference type="SMART" id="SM00020">
    <property type="entry name" value="Tryp_SPc"/>
    <property type="match status" value="1"/>
</dbReference>
<evidence type="ECO:0000256" key="9">
    <source>
        <dbReference type="ARBA" id="ARBA00024195"/>
    </source>
</evidence>
<evidence type="ECO:0000256" key="5">
    <source>
        <dbReference type="ARBA" id="ARBA00022801"/>
    </source>
</evidence>
<evidence type="ECO:0000259" key="11">
    <source>
        <dbReference type="PROSITE" id="PS50240"/>
    </source>
</evidence>
<keyword evidence="7" id="KW-1015">Disulfide bond</keyword>
<keyword evidence="6" id="KW-0720">Serine protease</keyword>
<dbReference type="GO" id="GO:0005615">
    <property type="term" value="C:extracellular space"/>
    <property type="evidence" value="ECO:0007669"/>
    <property type="project" value="TreeGrafter"/>
</dbReference>
<evidence type="ECO:0000256" key="3">
    <source>
        <dbReference type="ARBA" id="ARBA00022670"/>
    </source>
</evidence>
<dbReference type="CDD" id="cd00190">
    <property type="entry name" value="Tryp_SPc"/>
    <property type="match status" value="1"/>
</dbReference>
<dbReference type="Gene3D" id="2.40.10.10">
    <property type="entry name" value="Trypsin-like serine proteases"/>
    <property type="match status" value="1"/>
</dbReference>
<dbReference type="InterPro" id="IPR001314">
    <property type="entry name" value="Peptidase_S1A"/>
</dbReference>
<comment type="subcellular location">
    <subcellularLocation>
        <location evidence="1">Secreted</location>
    </subcellularLocation>
</comment>
<evidence type="ECO:0000256" key="6">
    <source>
        <dbReference type="ARBA" id="ARBA00022825"/>
    </source>
</evidence>
<evidence type="ECO:0000256" key="4">
    <source>
        <dbReference type="ARBA" id="ARBA00022729"/>
    </source>
</evidence>
<dbReference type="GO" id="GO:0006508">
    <property type="term" value="P:proteolysis"/>
    <property type="evidence" value="ECO:0007669"/>
    <property type="project" value="UniProtKB-KW"/>
</dbReference>
<dbReference type="InterPro" id="IPR001254">
    <property type="entry name" value="Trypsin_dom"/>
</dbReference>
<dbReference type="PROSITE" id="PS00135">
    <property type="entry name" value="TRYPSIN_SER"/>
    <property type="match status" value="1"/>
</dbReference>
<dbReference type="FunFam" id="2.40.10.10:FF:000054">
    <property type="entry name" value="Complement C1r subcomponent"/>
    <property type="match status" value="1"/>
</dbReference>
<keyword evidence="2" id="KW-0964">Secreted</keyword>
<evidence type="ECO:0000256" key="1">
    <source>
        <dbReference type="ARBA" id="ARBA00004613"/>
    </source>
</evidence>
<keyword evidence="5" id="KW-0378">Hydrolase</keyword>
<reference evidence="12" key="1">
    <citation type="submission" date="2015-09" db="EMBL/GenBank/DDBJ databases">
        <title>Scylla olivacea transcriptome.</title>
        <authorList>
            <person name="Ikhwanuddin M."/>
        </authorList>
    </citation>
    <scope>NUCLEOTIDE SEQUENCE</scope>
</reference>
<dbReference type="FunFam" id="2.40.10.10:FF:000028">
    <property type="entry name" value="Serine protease easter"/>
    <property type="match status" value="1"/>
</dbReference>
<keyword evidence="4 10" id="KW-0732">Signal</keyword>
<evidence type="ECO:0000256" key="8">
    <source>
        <dbReference type="ARBA" id="ARBA00023180"/>
    </source>
</evidence>
<dbReference type="InterPro" id="IPR033116">
    <property type="entry name" value="TRYPSIN_SER"/>
</dbReference>
<feature type="domain" description="Peptidase S1" evidence="11">
    <location>
        <begin position="149"/>
        <end position="398"/>
    </location>
</feature>
<evidence type="ECO:0000313" key="12">
    <source>
        <dbReference type="EMBL" id="JAI63251.1"/>
    </source>
</evidence>
<feature type="signal peptide" evidence="10">
    <location>
        <begin position="1"/>
        <end position="21"/>
    </location>
</feature>
<evidence type="ECO:0000256" key="10">
    <source>
        <dbReference type="SAM" id="SignalP"/>
    </source>
</evidence>
<proteinExistence type="inferred from homology"/>
<dbReference type="InterPro" id="IPR043504">
    <property type="entry name" value="Peptidase_S1_PA_chymotrypsin"/>
</dbReference>
<dbReference type="PRINTS" id="PR00722">
    <property type="entry name" value="CHYMOTRYPSIN"/>
</dbReference>
<dbReference type="GO" id="GO:0004252">
    <property type="term" value="F:serine-type endopeptidase activity"/>
    <property type="evidence" value="ECO:0007669"/>
    <property type="project" value="InterPro"/>
</dbReference>
<protein>
    <recommendedName>
        <fullName evidence="11">Peptidase S1 domain-containing protein</fullName>
    </recommendedName>
</protein>
<feature type="chain" id="PRO_5006070312" description="Peptidase S1 domain-containing protein" evidence="10">
    <location>
        <begin position="22"/>
        <end position="401"/>
    </location>
</feature>
<dbReference type="InterPro" id="IPR009003">
    <property type="entry name" value="Peptidase_S1_PA"/>
</dbReference>
<dbReference type="Pfam" id="PF00089">
    <property type="entry name" value="Trypsin"/>
    <property type="match status" value="1"/>
</dbReference>
<keyword evidence="3" id="KW-0645">Protease</keyword>
<organism evidence="12">
    <name type="scientific">Scylla olivacea</name>
    <name type="common">Orange mud crab</name>
    <name type="synonym">Cancer olivacea</name>
    <dbReference type="NCBI Taxonomy" id="85551"/>
    <lineage>
        <taxon>Eukaryota</taxon>
        <taxon>Metazoa</taxon>
        <taxon>Ecdysozoa</taxon>
        <taxon>Arthropoda</taxon>
        <taxon>Crustacea</taxon>
        <taxon>Multicrustacea</taxon>
        <taxon>Malacostraca</taxon>
        <taxon>Eumalacostraca</taxon>
        <taxon>Eucarida</taxon>
        <taxon>Decapoda</taxon>
        <taxon>Pleocyemata</taxon>
        <taxon>Brachyura</taxon>
        <taxon>Eubrachyura</taxon>
        <taxon>Portunoidea</taxon>
        <taxon>Portunidae</taxon>
        <taxon>Portuninae</taxon>
        <taxon>Scylla</taxon>
    </lineage>
</organism>
<dbReference type="PROSITE" id="PS50240">
    <property type="entry name" value="TRYPSIN_DOM"/>
    <property type="match status" value="1"/>
</dbReference>
<accession>A0A0P4W880</accession>
<dbReference type="EMBL" id="GDRN01074408">
    <property type="protein sequence ID" value="JAI63251.1"/>
    <property type="molecule type" value="Transcribed_RNA"/>
</dbReference>
<dbReference type="AlphaFoldDB" id="A0A0P4W880"/>
<sequence>MERTTTLLLLLALLGAAEVGAIIFPGQLDHAEGDECPIGSGRTGRCSRSCGHSTRQEEPPRCGIKNSAFLFCCDKTQVHSSLPVTNIAPPAVTFECGRNAKNMLELSFGYVDGKKIYIETEDYDYRKKGTITTKLENGTEIVQEYEVAGVGGERAEKNAWPWMALVGERDGQVMNWFCGGVLINEQWVLSALHCFLYNKPEVVRLGEHNYKDDNDGAPHQDFDVAETVMYPGYVYPEAYHDLALLRLSSRVHIQELINPVCLPWAVESEVDITGHAATLTGYGDTEYRGIPTSYLQEINMRVFSSAQCDQSYSNLPHYAATWPKGIGQETLCAGDPNGGRDACQGDSGGPLVTQDARGRFVLAGIVSRGYGCGHRDYPGLYVNMRHKPYLAWIKKIAFTTL</sequence>